<keyword evidence="1" id="KW-0472">Membrane</keyword>
<name>A0ABV7F8K8_9BURK</name>
<comment type="caution">
    <text evidence="3">The sequence shown here is derived from an EMBL/GenBank/DDBJ whole genome shotgun (WGS) entry which is preliminary data.</text>
</comment>
<organism evidence="3 4">
    <name type="scientific">Undibacterium arcticum</name>
    <dbReference type="NCBI Taxonomy" id="1762892"/>
    <lineage>
        <taxon>Bacteria</taxon>
        <taxon>Pseudomonadati</taxon>
        <taxon>Pseudomonadota</taxon>
        <taxon>Betaproteobacteria</taxon>
        <taxon>Burkholderiales</taxon>
        <taxon>Oxalobacteraceae</taxon>
        <taxon>Undibacterium</taxon>
    </lineage>
</organism>
<protein>
    <submittedName>
        <fullName evidence="3">Shufflon system plasmid conjugative transfer pilus tip adhesin PilV</fullName>
    </submittedName>
</protein>
<feature type="transmembrane region" description="Helical" evidence="1">
    <location>
        <begin position="12"/>
        <end position="32"/>
    </location>
</feature>
<feature type="domain" description="Bacterial shufflon protein N-terminal" evidence="2">
    <location>
        <begin position="41"/>
        <end position="234"/>
    </location>
</feature>
<keyword evidence="1" id="KW-1133">Transmembrane helix</keyword>
<evidence type="ECO:0000313" key="3">
    <source>
        <dbReference type="EMBL" id="MFC3111428.1"/>
    </source>
</evidence>
<evidence type="ECO:0000259" key="2">
    <source>
        <dbReference type="Pfam" id="PF04917"/>
    </source>
</evidence>
<evidence type="ECO:0000256" key="1">
    <source>
        <dbReference type="SAM" id="Phobius"/>
    </source>
</evidence>
<reference evidence="4" key="1">
    <citation type="journal article" date="2019" name="Int. J. Syst. Evol. Microbiol.">
        <title>The Global Catalogue of Microorganisms (GCM) 10K type strain sequencing project: providing services to taxonomists for standard genome sequencing and annotation.</title>
        <authorList>
            <consortium name="The Broad Institute Genomics Platform"/>
            <consortium name="The Broad Institute Genome Sequencing Center for Infectious Disease"/>
            <person name="Wu L."/>
            <person name="Ma J."/>
        </authorList>
    </citation>
    <scope>NUCLEOTIDE SEQUENCE [LARGE SCALE GENOMIC DNA]</scope>
    <source>
        <strain evidence="4">KCTC 42986</strain>
    </source>
</reference>
<dbReference type="Pfam" id="PF04917">
    <property type="entry name" value="Shufflon_N"/>
    <property type="match status" value="1"/>
</dbReference>
<dbReference type="InterPro" id="IPR007001">
    <property type="entry name" value="Shufflon_N"/>
</dbReference>
<sequence>MKARIQKGFLSFEVIIVMVVVLSGLSLGIQWLENDADMKINQAAAEHAKGIMDGAASMIKANYSTVQAAANPLATYTTTDIAGYLGSNFATVNPYGQSYSIRVFKTAANKLETMVVATGGEVISEKNIRNIAQLMGASGGYVSSLDTTKAQGAYGGWTMGFANYGSSPGGGKIAGALFFQDGQQVSDYLYRNAVGGHPELNQMNTALDMTTKDVNNVGVLSGKQAALSSDGAGTCCAPAGTTPTLMLSESTSSTGKKPTIQFHSAGYAEGYIALSGSGEPRRFNLRDNQGVGMGLDASGTITAPTVAVPGGNNLQVGSSAFYGDTANSAVRQNGSFYVQHYDGSPAPLVVGDIYANNGTLVTQRDYWAVMARNAAAQDNAQAQSANGSAYLNDAYFRSIGKWASQLGGYTNFFQVTGPNAGKLTTSYATCPGGTRMLSGGYQLVWWDNAENAPDVNIPDPGSNSWMITGSGSNAVFRPFAMCAS</sequence>
<accession>A0ABV7F8K8</accession>
<dbReference type="EMBL" id="JBHRTP010000125">
    <property type="protein sequence ID" value="MFC3111428.1"/>
    <property type="molecule type" value="Genomic_DNA"/>
</dbReference>
<gene>
    <name evidence="3" type="primary">pilV</name>
    <name evidence="3" type="ORF">ACFOFO_26395</name>
</gene>
<keyword evidence="1" id="KW-0812">Transmembrane</keyword>
<keyword evidence="4" id="KW-1185">Reference proteome</keyword>
<proteinExistence type="predicted"/>
<evidence type="ECO:0000313" key="4">
    <source>
        <dbReference type="Proteomes" id="UP001595530"/>
    </source>
</evidence>
<dbReference type="Proteomes" id="UP001595530">
    <property type="component" value="Unassembled WGS sequence"/>
</dbReference>